<accession>A0A1D2J3V9</accession>
<name>A0A1D2J3V9_PARBR</name>
<evidence type="ECO:0000313" key="1">
    <source>
        <dbReference type="EMBL" id="ODH12979.1"/>
    </source>
</evidence>
<evidence type="ECO:0000313" key="2">
    <source>
        <dbReference type="Proteomes" id="UP000242814"/>
    </source>
</evidence>
<dbReference type="OrthoDB" id="3938867at2759"/>
<dbReference type="EMBL" id="LZYO01000645">
    <property type="protein sequence ID" value="ODH12979.1"/>
    <property type="molecule type" value="Genomic_DNA"/>
</dbReference>
<sequence>MGISSLICVFYQGRFVVAQYANFEGYPQGQQGLKILKFLVVPGNITRLTEGLENIKYLSIEELDEIYMEVSNIDRNAYAKKAESDPDFVMPVNIFKHLYPSLSREAGSDILELIAQSTPEKKILHALELEFANESFSCEWAYVIDLDNEMFEVFFGAESKETATNKRFNDIGQKHDTVPKFIQSFAFDDLPQGKPEFIEGEYKITRTSV</sequence>
<protein>
    <submittedName>
        <fullName evidence="1">Uncharacterized protein</fullName>
    </submittedName>
</protein>
<dbReference type="AlphaFoldDB" id="A0A1D2J3V9"/>
<dbReference type="VEuPathDB" id="FungiDB:PADG_03685"/>
<organism evidence="1 2">
    <name type="scientific">Paracoccidioides brasiliensis</name>
    <dbReference type="NCBI Taxonomy" id="121759"/>
    <lineage>
        <taxon>Eukaryota</taxon>
        <taxon>Fungi</taxon>
        <taxon>Dikarya</taxon>
        <taxon>Ascomycota</taxon>
        <taxon>Pezizomycotina</taxon>
        <taxon>Eurotiomycetes</taxon>
        <taxon>Eurotiomycetidae</taxon>
        <taxon>Onygenales</taxon>
        <taxon>Ajellomycetaceae</taxon>
        <taxon>Paracoccidioides</taxon>
    </lineage>
</organism>
<proteinExistence type="predicted"/>
<dbReference type="Proteomes" id="UP000242814">
    <property type="component" value="Unassembled WGS sequence"/>
</dbReference>
<reference evidence="1 2" key="1">
    <citation type="submission" date="2016-06" db="EMBL/GenBank/DDBJ databases">
        <authorList>
            <person name="Kjaerup R.B."/>
            <person name="Dalgaard T.S."/>
            <person name="Juul-Madsen H.R."/>
        </authorList>
    </citation>
    <scope>NUCLEOTIDE SEQUENCE [LARGE SCALE GENOMIC DNA]</scope>
    <source>
        <strain evidence="1 2">Pb300</strain>
    </source>
</reference>
<comment type="caution">
    <text evidence="1">The sequence shown here is derived from an EMBL/GenBank/DDBJ whole genome shotgun (WGS) entry which is preliminary data.</text>
</comment>
<gene>
    <name evidence="1" type="ORF">ACO22_07725</name>
</gene>
<dbReference type="VEuPathDB" id="FungiDB:PABG_01720"/>